<dbReference type="InterPro" id="IPR016181">
    <property type="entry name" value="Acyl_CoA_acyltransferase"/>
</dbReference>
<evidence type="ECO:0000313" key="4">
    <source>
        <dbReference type="Proteomes" id="UP000770586"/>
    </source>
</evidence>
<feature type="compositionally biased region" description="Acidic residues" evidence="1">
    <location>
        <begin position="187"/>
        <end position="217"/>
    </location>
</feature>
<dbReference type="InterPro" id="IPR050276">
    <property type="entry name" value="MshD_Acetyltransferase"/>
</dbReference>
<dbReference type="RefSeq" id="WP_210113392.1">
    <property type="nucleotide sequence ID" value="NZ_BAAADX010000001.1"/>
</dbReference>
<feature type="domain" description="N-acetyltransferase" evidence="2">
    <location>
        <begin position="29"/>
        <end position="176"/>
    </location>
</feature>
<feature type="region of interest" description="Disordered" evidence="1">
    <location>
        <begin position="178"/>
        <end position="217"/>
    </location>
</feature>
<sequence length="217" mass="23738">MSDRGYPDAVADEFPPPPTAFTDREDREIEIRPYEGDEEVREALVEMYDDFDPADRAQGIPPGGEERIREWLDAILPGDCYNVIAWCGDEAAGHATLVPDGDAYELAIFVHQEYQRAGIGTHLIRGLLGHGQANGVEKVWLTVERWNRAAVSLYKKIGFETSDAESFELEMGLRLRADGEGSAAGSDESDADESDADQVDGDESEVDAGPESDAGDE</sequence>
<keyword evidence="4" id="KW-1185">Reference proteome</keyword>
<organism evidence="3 4">
    <name type="scientific">Halorubrum trapanicum</name>
    <dbReference type="NCBI Taxonomy" id="29284"/>
    <lineage>
        <taxon>Archaea</taxon>
        <taxon>Methanobacteriati</taxon>
        <taxon>Methanobacteriota</taxon>
        <taxon>Stenosarchaea group</taxon>
        <taxon>Halobacteria</taxon>
        <taxon>Halobacteriales</taxon>
        <taxon>Haloferacaceae</taxon>
        <taxon>Halorubrum</taxon>
    </lineage>
</organism>
<dbReference type="Pfam" id="PF00583">
    <property type="entry name" value="Acetyltransf_1"/>
    <property type="match status" value="1"/>
</dbReference>
<dbReference type="PROSITE" id="PS51186">
    <property type="entry name" value="GNAT"/>
    <property type="match status" value="1"/>
</dbReference>
<dbReference type="GO" id="GO:0016747">
    <property type="term" value="F:acyltransferase activity, transferring groups other than amino-acyl groups"/>
    <property type="evidence" value="ECO:0007669"/>
    <property type="project" value="InterPro"/>
</dbReference>
<evidence type="ECO:0000256" key="1">
    <source>
        <dbReference type="SAM" id="MobiDB-lite"/>
    </source>
</evidence>
<dbReference type="SUPFAM" id="SSF55729">
    <property type="entry name" value="Acyl-CoA N-acyltransferases (Nat)"/>
    <property type="match status" value="1"/>
</dbReference>
<dbReference type="InterPro" id="IPR000182">
    <property type="entry name" value="GNAT_dom"/>
</dbReference>
<dbReference type="PANTHER" id="PTHR43617">
    <property type="entry name" value="L-AMINO ACID N-ACETYLTRANSFERASE"/>
    <property type="match status" value="1"/>
</dbReference>
<name>A0A8J7R8G5_9EURY</name>
<dbReference type="Gene3D" id="3.40.630.30">
    <property type="match status" value="1"/>
</dbReference>
<comment type="caution">
    <text evidence="3">The sequence shown here is derived from an EMBL/GenBank/DDBJ whole genome shotgun (WGS) entry which is preliminary data.</text>
</comment>
<keyword evidence="3" id="KW-0689">Ribosomal protein</keyword>
<accession>A0A8J7R8G5</accession>
<gene>
    <name evidence="3" type="ORF">J2744_002218</name>
</gene>
<dbReference type="AlphaFoldDB" id="A0A8J7R8G5"/>
<protein>
    <submittedName>
        <fullName evidence="3">Ribosomal protein S18 acetylase RimI-like enzyme</fullName>
    </submittedName>
</protein>
<evidence type="ECO:0000313" key="3">
    <source>
        <dbReference type="EMBL" id="MBP1902526.1"/>
    </source>
</evidence>
<keyword evidence="3" id="KW-0687">Ribonucleoprotein</keyword>
<dbReference type="Proteomes" id="UP000770586">
    <property type="component" value="Unassembled WGS sequence"/>
</dbReference>
<proteinExistence type="predicted"/>
<dbReference type="OrthoDB" id="51421at2157"/>
<feature type="region of interest" description="Disordered" evidence="1">
    <location>
        <begin position="1"/>
        <end position="22"/>
    </location>
</feature>
<reference evidence="3 4" key="1">
    <citation type="submission" date="2021-03" db="EMBL/GenBank/DDBJ databases">
        <title>Genomic Encyclopedia of Type Strains, Phase IV (KMG-IV): sequencing the most valuable type-strain genomes for metagenomic binning, comparative biology and taxonomic classification.</title>
        <authorList>
            <person name="Goeker M."/>
        </authorList>
    </citation>
    <scope>NUCLEOTIDE SEQUENCE [LARGE SCALE GENOMIC DNA]</scope>
    <source>
        <strain evidence="3 4">DSM 12287</strain>
    </source>
</reference>
<dbReference type="EMBL" id="JAGGKE010000009">
    <property type="protein sequence ID" value="MBP1902526.1"/>
    <property type="molecule type" value="Genomic_DNA"/>
</dbReference>
<dbReference type="CDD" id="cd04301">
    <property type="entry name" value="NAT_SF"/>
    <property type="match status" value="1"/>
</dbReference>
<evidence type="ECO:0000259" key="2">
    <source>
        <dbReference type="PROSITE" id="PS51186"/>
    </source>
</evidence>
<dbReference type="GO" id="GO:0005840">
    <property type="term" value="C:ribosome"/>
    <property type="evidence" value="ECO:0007669"/>
    <property type="project" value="UniProtKB-KW"/>
</dbReference>